<dbReference type="PANTHER" id="PTHR22951">
    <property type="entry name" value="CLATHRIN ASSEMBLY PROTEIN"/>
    <property type="match status" value="1"/>
</dbReference>
<dbReference type="GO" id="GO:0072583">
    <property type="term" value="P:clathrin-dependent endocytosis"/>
    <property type="evidence" value="ECO:0007669"/>
    <property type="project" value="InterPro"/>
</dbReference>
<name>A0A7N0ULE9_KALFE</name>
<dbReference type="AlphaFoldDB" id="A0A7N0ULE9"/>
<dbReference type="GO" id="GO:0000149">
    <property type="term" value="F:SNARE binding"/>
    <property type="evidence" value="ECO:0007669"/>
    <property type="project" value="TreeGrafter"/>
</dbReference>
<dbReference type="Gene3D" id="1.20.58.150">
    <property type="entry name" value="ANTH domain"/>
    <property type="match status" value="1"/>
</dbReference>
<dbReference type="Gene3D" id="1.25.40.90">
    <property type="match status" value="1"/>
</dbReference>
<proteinExistence type="predicted"/>
<dbReference type="GO" id="GO:0030136">
    <property type="term" value="C:clathrin-coated vesicle"/>
    <property type="evidence" value="ECO:0007669"/>
    <property type="project" value="UniProtKB-SubCell"/>
</dbReference>
<keyword evidence="4" id="KW-0254">Endocytosis</keyword>
<dbReference type="InterPro" id="IPR048050">
    <property type="entry name" value="ANTH_N_plant"/>
</dbReference>
<dbReference type="InterPro" id="IPR011417">
    <property type="entry name" value="ANTH_dom"/>
</dbReference>
<keyword evidence="6 9" id="KW-0472">Membrane</keyword>
<dbReference type="OMA" id="SNAHEIP"/>
<dbReference type="PANTHER" id="PTHR22951:SF19">
    <property type="entry name" value="OS08G0467300 PROTEIN"/>
    <property type="match status" value="1"/>
</dbReference>
<keyword evidence="9" id="KW-1133">Transmembrane helix</keyword>
<evidence type="ECO:0000259" key="10">
    <source>
        <dbReference type="PROSITE" id="PS50942"/>
    </source>
</evidence>
<dbReference type="SUPFAM" id="SSF48464">
    <property type="entry name" value="ENTH/VHS domain"/>
    <property type="match status" value="1"/>
</dbReference>
<organism evidence="11 12">
    <name type="scientific">Kalanchoe fedtschenkoi</name>
    <name type="common">Lavender scallops</name>
    <name type="synonym">South American air plant</name>
    <dbReference type="NCBI Taxonomy" id="63787"/>
    <lineage>
        <taxon>Eukaryota</taxon>
        <taxon>Viridiplantae</taxon>
        <taxon>Streptophyta</taxon>
        <taxon>Embryophyta</taxon>
        <taxon>Tracheophyta</taxon>
        <taxon>Spermatophyta</taxon>
        <taxon>Magnoliopsida</taxon>
        <taxon>eudicotyledons</taxon>
        <taxon>Gunneridae</taxon>
        <taxon>Pentapetalae</taxon>
        <taxon>Saxifragales</taxon>
        <taxon>Crassulaceae</taxon>
        <taxon>Kalanchoe</taxon>
    </lineage>
</organism>
<dbReference type="InterPro" id="IPR045192">
    <property type="entry name" value="AP180-like"/>
</dbReference>
<evidence type="ECO:0000256" key="1">
    <source>
        <dbReference type="ARBA" id="ARBA00004132"/>
    </source>
</evidence>
<evidence type="ECO:0000256" key="2">
    <source>
        <dbReference type="ARBA" id="ARBA00004555"/>
    </source>
</evidence>
<dbReference type="SUPFAM" id="SSF89009">
    <property type="entry name" value="GAT-like domain"/>
    <property type="match status" value="1"/>
</dbReference>
<dbReference type="InterPro" id="IPR014712">
    <property type="entry name" value="ANTH_dom_sf"/>
</dbReference>
<keyword evidence="12" id="KW-1185">Reference proteome</keyword>
<evidence type="ECO:0000256" key="8">
    <source>
        <dbReference type="ARBA" id="ARBA00023329"/>
    </source>
</evidence>
<accession>A0A7N0ULE9</accession>
<dbReference type="GO" id="GO:0005794">
    <property type="term" value="C:Golgi apparatus"/>
    <property type="evidence" value="ECO:0007669"/>
    <property type="project" value="UniProtKB-SubCell"/>
</dbReference>
<dbReference type="InterPro" id="IPR008942">
    <property type="entry name" value="ENTH_VHS"/>
</dbReference>
<dbReference type="GO" id="GO:0048268">
    <property type="term" value="P:clathrin coat assembly"/>
    <property type="evidence" value="ECO:0007669"/>
    <property type="project" value="InterPro"/>
</dbReference>
<dbReference type="PROSITE" id="PS50942">
    <property type="entry name" value="ENTH"/>
    <property type="match status" value="1"/>
</dbReference>
<evidence type="ECO:0000313" key="12">
    <source>
        <dbReference type="Proteomes" id="UP000594263"/>
    </source>
</evidence>
<evidence type="ECO:0000313" key="11">
    <source>
        <dbReference type="EnsemblPlants" id="Kaladp0070s0175.1.v1.1.CDS.1"/>
    </source>
</evidence>
<feature type="domain" description="ENTH" evidence="10">
    <location>
        <begin position="25"/>
        <end position="156"/>
    </location>
</feature>
<keyword evidence="7" id="KW-0168">Coated pit</keyword>
<evidence type="ECO:0000256" key="6">
    <source>
        <dbReference type="ARBA" id="ARBA00023136"/>
    </source>
</evidence>
<keyword evidence="5" id="KW-0333">Golgi apparatus</keyword>
<feature type="transmembrane region" description="Helical" evidence="9">
    <location>
        <begin position="84"/>
        <end position="105"/>
    </location>
</feature>
<dbReference type="InterPro" id="IPR013809">
    <property type="entry name" value="ENTH"/>
</dbReference>
<comment type="caution">
    <text evidence="9">Lacks conserved residue(s) required for the propagation of feature annotation.</text>
</comment>
<dbReference type="Proteomes" id="UP000594263">
    <property type="component" value="Unplaced"/>
</dbReference>
<evidence type="ECO:0000256" key="7">
    <source>
        <dbReference type="ARBA" id="ARBA00023176"/>
    </source>
</evidence>
<reference evidence="11" key="1">
    <citation type="submission" date="2021-01" db="UniProtKB">
        <authorList>
            <consortium name="EnsemblPlants"/>
        </authorList>
    </citation>
    <scope>IDENTIFICATION</scope>
</reference>
<dbReference type="Pfam" id="PF07651">
    <property type="entry name" value="ANTH"/>
    <property type="match status" value="1"/>
</dbReference>
<evidence type="ECO:0000256" key="3">
    <source>
        <dbReference type="ARBA" id="ARBA00004600"/>
    </source>
</evidence>
<keyword evidence="8" id="KW-0968">Cytoplasmic vesicle</keyword>
<evidence type="ECO:0000256" key="5">
    <source>
        <dbReference type="ARBA" id="ARBA00023034"/>
    </source>
</evidence>
<dbReference type="CDD" id="cd16987">
    <property type="entry name" value="ANTH_N_AP180_plant"/>
    <property type="match status" value="1"/>
</dbReference>
<dbReference type="Gramene" id="Kaladp0070s0175.1.v1.1">
    <property type="protein sequence ID" value="Kaladp0070s0175.1.v1.1.CDS.1"/>
    <property type="gene ID" value="Kaladp0070s0175.v1.1"/>
</dbReference>
<keyword evidence="9" id="KW-0812">Transmembrane</keyword>
<dbReference type="EnsemblPlants" id="Kaladp0070s0175.1.v1.1">
    <property type="protein sequence ID" value="Kaladp0070s0175.1.v1.1.CDS.1"/>
    <property type="gene ID" value="Kaladp0070s0175.v1.1"/>
</dbReference>
<comment type="subcellular location">
    <subcellularLocation>
        <location evidence="1">Cytoplasmic vesicle</location>
        <location evidence="1">Clathrin-coated vesicle</location>
    </subcellularLocation>
    <subcellularLocation>
        <location evidence="2">Golgi apparatus</location>
    </subcellularLocation>
    <subcellularLocation>
        <location evidence="3">Membrane</location>
        <location evidence="3">Clathrin-coated pit</location>
    </subcellularLocation>
</comment>
<dbReference type="FunFam" id="1.25.40.90:FF:000027">
    <property type="entry name" value="Putative clathrin assembly protein"/>
    <property type="match status" value="1"/>
</dbReference>
<dbReference type="GO" id="GO:0005545">
    <property type="term" value="F:1-phosphatidylinositol binding"/>
    <property type="evidence" value="ECO:0007669"/>
    <property type="project" value="InterPro"/>
</dbReference>
<dbReference type="GO" id="GO:0032050">
    <property type="term" value="F:clathrin heavy chain binding"/>
    <property type="evidence" value="ECO:0007669"/>
    <property type="project" value="TreeGrafter"/>
</dbReference>
<protein>
    <recommendedName>
        <fullName evidence="10">ENTH domain-containing protein</fullName>
    </recommendedName>
</protein>
<evidence type="ECO:0000256" key="9">
    <source>
        <dbReference type="PROSITE-ProRule" id="PRU00243"/>
    </source>
</evidence>
<dbReference type="GO" id="GO:0005905">
    <property type="term" value="C:clathrin-coated pit"/>
    <property type="evidence" value="ECO:0007669"/>
    <property type="project" value="UniProtKB-SubCell"/>
</dbReference>
<evidence type="ECO:0000256" key="4">
    <source>
        <dbReference type="ARBA" id="ARBA00022583"/>
    </source>
</evidence>
<sequence>MKLWKRASEALKDRSSLWVSTLSRRTAYRNPEIDAAVIKATSHDEGRVDYKNVQRVFQWLSTSPAYSKPLITAISRRMERTRSWVVALKGLMLMHGVFCCNVPAIQKIGRLPFDLSDFADGHSGLSRAWCVNAFVRSYFSFLDQKSAIAGREWTREGRVMSRLNEPIAHQLVRLDELQTLLDKLLRVKPVTGELMRFNLVIEAMDCVIIEIFQIYSSICDGVARVLMRIYESGRLEAAMALRILKRSTVQGNKLREYFEFCRKYGILNAAEFPKVVEIPDEDIKELERIINGVPEKIIEMEVERKADDSKVAVLKTIVTEKWEVFDEDVKLISNNGEFVKQQCGEELSDKNMLVQKQHQQPLFAPVVLPDLITF</sequence>
<dbReference type="GO" id="GO:0005546">
    <property type="term" value="F:phosphatidylinositol-4,5-bisphosphate binding"/>
    <property type="evidence" value="ECO:0007669"/>
    <property type="project" value="TreeGrafter"/>
</dbReference>
<dbReference type="GO" id="GO:0006900">
    <property type="term" value="P:vesicle budding from membrane"/>
    <property type="evidence" value="ECO:0007669"/>
    <property type="project" value="TreeGrafter"/>
</dbReference>